<sequence>MAQVLSFQELIKFTAVMRSTCQSWGILHSEKRGKLAQVFPGSGCALPVLATRGVVFLSGGG</sequence>
<dbReference type="Proteomes" id="UP000234412">
    <property type="component" value="Unassembled WGS sequence"/>
</dbReference>
<dbReference type="EMBL" id="PIDP01000644">
    <property type="protein sequence ID" value="PLM93471.1"/>
    <property type="molecule type" value="Genomic_DNA"/>
</dbReference>
<reference evidence="1 2" key="1">
    <citation type="submission" date="2017-11" db="EMBL/GenBank/DDBJ databases">
        <authorList>
            <person name="Han C.G."/>
        </authorList>
    </citation>
    <scope>NUCLEOTIDE SEQUENCE [LARGE SCALE GENOMIC DNA]</scope>
    <source>
        <strain evidence="1 2">A8</strain>
    </source>
</reference>
<reference evidence="1 2" key="2">
    <citation type="submission" date="2018-01" db="EMBL/GenBank/DDBJ databases">
        <title>Genomic study of Klebsiella pneumoniae.</title>
        <authorList>
            <person name="Yang Y."/>
            <person name="Bicalho R."/>
        </authorList>
    </citation>
    <scope>NUCLEOTIDE SEQUENCE [LARGE SCALE GENOMIC DNA]</scope>
    <source>
        <strain evidence="1 2">A8</strain>
    </source>
</reference>
<name>A0A2N4YZC7_KLEVA</name>
<evidence type="ECO:0000313" key="1">
    <source>
        <dbReference type="EMBL" id="PLM93471.1"/>
    </source>
</evidence>
<accession>A0A2N4YZC7</accession>
<dbReference type="AlphaFoldDB" id="A0A2N4YZC7"/>
<evidence type="ECO:0000313" key="2">
    <source>
        <dbReference type="Proteomes" id="UP000234412"/>
    </source>
</evidence>
<organism evidence="1 2">
    <name type="scientific">Klebsiella variicola</name>
    <dbReference type="NCBI Taxonomy" id="244366"/>
    <lineage>
        <taxon>Bacteria</taxon>
        <taxon>Pseudomonadati</taxon>
        <taxon>Pseudomonadota</taxon>
        <taxon>Gammaproteobacteria</taxon>
        <taxon>Enterobacterales</taxon>
        <taxon>Enterobacteriaceae</taxon>
        <taxon>Klebsiella/Raoultella group</taxon>
        <taxon>Klebsiella</taxon>
        <taxon>Klebsiella pneumoniae complex</taxon>
    </lineage>
</organism>
<gene>
    <name evidence="1" type="ORF">CWN47_17840</name>
</gene>
<comment type="caution">
    <text evidence="1">The sequence shown here is derived from an EMBL/GenBank/DDBJ whole genome shotgun (WGS) entry which is preliminary data.</text>
</comment>
<protein>
    <submittedName>
        <fullName evidence="1">Uncharacterized protein</fullName>
    </submittedName>
</protein>
<proteinExistence type="predicted"/>